<accession>A0A9W8XSX2</accession>
<feature type="compositionally biased region" description="Polar residues" evidence="1">
    <location>
        <begin position="94"/>
        <end position="105"/>
    </location>
</feature>
<comment type="caution">
    <text evidence="2">The sequence shown here is derived from an EMBL/GenBank/DDBJ whole genome shotgun (WGS) entry which is preliminary data.</text>
</comment>
<organism evidence="2 3">
    <name type="scientific">Didymosphaeria variabile</name>
    <dbReference type="NCBI Taxonomy" id="1932322"/>
    <lineage>
        <taxon>Eukaryota</taxon>
        <taxon>Fungi</taxon>
        <taxon>Dikarya</taxon>
        <taxon>Ascomycota</taxon>
        <taxon>Pezizomycotina</taxon>
        <taxon>Dothideomycetes</taxon>
        <taxon>Pleosporomycetidae</taxon>
        <taxon>Pleosporales</taxon>
        <taxon>Massarineae</taxon>
        <taxon>Didymosphaeriaceae</taxon>
        <taxon>Didymosphaeria</taxon>
    </lineage>
</organism>
<feature type="compositionally biased region" description="Basic and acidic residues" evidence="1">
    <location>
        <begin position="207"/>
        <end position="228"/>
    </location>
</feature>
<feature type="compositionally biased region" description="Polar residues" evidence="1">
    <location>
        <begin position="1"/>
        <end position="18"/>
    </location>
</feature>
<feature type="compositionally biased region" description="Basic and acidic residues" evidence="1">
    <location>
        <begin position="35"/>
        <end position="46"/>
    </location>
</feature>
<dbReference type="OrthoDB" id="21072at2759"/>
<dbReference type="GeneID" id="80906641"/>
<dbReference type="PANTHER" id="PTHR40012">
    <property type="entry name" value="AUTOPHAGY-RELATED PROTEIN 29"/>
    <property type="match status" value="1"/>
</dbReference>
<dbReference type="RefSeq" id="XP_056075386.1">
    <property type="nucleotide sequence ID" value="XM_056211913.1"/>
</dbReference>
<feature type="region of interest" description="Disordered" evidence="1">
    <location>
        <begin position="1"/>
        <end position="301"/>
    </location>
</feature>
<keyword evidence="3" id="KW-1185">Reference proteome</keyword>
<sequence length="331" mass="35557">MSRTDSSQAKASVATNRPGSGLSGASKPSFVPSARQKEDQAAREDSSAFAPPGSKPSLSRTPSTNTITQSKALGQHASVRNSGFRPPQKEDNQKTNYPSSTQTRPQEPVRVSSQSSPADSASSSSSSSLSNSGHDNLATRSQLFKRPPRFQRAQPAKELLTYDEDVEDPDDRSQDASTDYPFARASRQTRTMGIINERSRNSAASAGRKEKISSMRSDKRLTKTDKKTVQPAPGPETSSSMTSSVSEATNPDVRSPEPSSGNHRAAMAQLSPRSRGARSRKEGSEGTPSMGSSFSDIDDTSISQSALEEALLSNIQHGRMSTLSQLRSRYL</sequence>
<feature type="compositionally biased region" description="Low complexity" evidence="1">
    <location>
        <begin position="237"/>
        <end position="246"/>
    </location>
</feature>
<name>A0A9W8XSX2_9PLEO</name>
<feature type="compositionally biased region" description="Acidic residues" evidence="1">
    <location>
        <begin position="161"/>
        <end position="170"/>
    </location>
</feature>
<reference evidence="2" key="1">
    <citation type="submission" date="2022-10" db="EMBL/GenBank/DDBJ databases">
        <title>Tapping the CABI collections for fungal endophytes: first genome assemblies for Collariella, Neodidymelliopsis, Ascochyta clinopodiicola, Didymella pomorum, Didymosphaeria variabile, Neocosmospora piperis and Neocucurbitaria cava.</title>
        <authorList>
            <person name="Hill R."/>
        </authorList>
    </citation>
    <scope>NUCLEOTIDE SEQUENCE</scope>
    <source>
        <strain evidence="2">IMI 356815</strain>
    </source>
</reference>
<evidence type="ECO:0000256" key="1">
    <source>
        <dbReference type="SAM" id="MobiDB-lite"/>
    </source>
</evidence>
<proteinExistence type="predicted"/>
<dbReference type="EMBL" id="JAPEUX010000002">
    <property type="protein sequence ID" value="KAJ4358527.1"/>
    <property type="molecule type" value="Genomic_DNA"/>
</dbReference>
<dbReference type="GO" id="GO:0000045">
    <property type="term" value="P:autophagosome assembly"/>
    <property type="evidence" value="ECO:0007669"/>
    <property type="project" value="InterPro"/>
</dbReference>
<feature type="compositionally biased region" description="Polar residues" evidence="1">
    <location>
        <begin position="56"/>
        <end position="72"/>
    </location>
</feature>
<dbReference type="Proteomes" id="UP001140513">
    <property type="component" value="Unassembled WGS sequence"/>
</dbReference>
<feature type="compositionally biased region" description="Low complexity" evidence="1">
    <location>
        <begin position="112"/>
        <end position="132"/>
    </location>
</feature>
<gene>
    <name evidence="2" type="ORF">N0V89_003111</name>
</gene>
<feature type="compositionally biased region" description="Low complexity" evidence="1">
    <location>
        <begin position="292"/>
        <end position="301"/>
    </location>
</feature>
<dbReference type="AlphaFoldDB" id="A0A9W8XSX2"/>
<evidence type="ECO:0000313" key="2">
    <source>
        <dbReference type="EMBL" id="KAJ4358527.1"/>
    </source>
</evidence>
<dbReference type="InterPro" id="IPR039113">
    <property type="entry name" value="ATG29"/>
</dbReference>
<evidence type="ECO:0000313" key="3">
    <source>
        <dbReference type="Proteomes" id="UP001140513"/>
    </source>
</evidence>
<protein>
    <submittedName>
        <fullName evidence="2">Uncharacterized protein</fullName>
    </submittedName>
</protein>
<dbReference type="PANTHER" id="PTHR40012:SF1">
    <property type="entry name" value="AUTOPHAGY-RELATED PROTEIN 29"/>
    <property type="match status" value="1"/>
</dbReference>
<dbReference type="GO" id="GO:0000407">
    <property type="term" value="C:phagophore assembly site"/>
    <property type="evidence" value="ECO:0007669"/>
    <property type="project" value="TreeGrafter"/>
</dbReference>